<accession>A0ABX8Y7Z5</accession>
<proteinExistence type="predicted"/>
<sequence length="272" mass="31021">MLTRVTPNELFNMSVASIDIEWPEEGYFNNSKEEDEQLLLLACNKVDRVLDIIRVMYCRMDNPLMNPGLPGLTPSGYSAVAIVRPDDSKRYRIIGTRLYGLTLVNGLGLELDNYEIDSIFKNSSLLDIALNCSNKYVPLLCKSILKRLSEAMYIPLIDSKFTYLMTTLEIIASPKYINFKKVKSKITPLIANNKQSYHQLSEELRVLSEEIRTEIVHNGKSLVEIQKDNYKKILLNLQSIIVKCAIAMSQSGCESIENIAEYREKRKKELGI</sequence>
<protein>
    <recommendedName>
        <fullName evidence="3">Apea-like HEPN domain-containing protein</fullName>
    </recommendedName>
</protein>
<dbReference type="RefSeq" id="WP_220558985.1">
    <property type="nucleotide sequence ID" value="NZ_CP080764.1"/>
</dbReference>
<evidence type="ECO:0000313" key="2">
    <source>
        <dbReference type="Proteomes" id="UP000826616"/>
    </source>
</evidence>
<evidence type="ECO:0000313" key="1">
    <source>
        <dbReference type="EMBL" id="QYY41509.1"/>
    </source>
</evidence>
<gene>
    <name evidence="1" type="ORF">K3F53_11225</name>
</gene>
<name>A0ABX8Y7Z5_ANETH</name>
<dbReference type="EMBL" id="CP080764">
    <property type="protein sequence ID" value="QYY41509.1"/>
    <property type="molecule type" value="Genomic_DNA"/>
</dbReference>
<dbReference type="Proteomes" id="UP000826616">
    <property type="component" value="Chromosome"/>
</dbReference>
<keyword evidence="2" id="KW-1185">Reference proteome</keyword>
<organism evidence="1 2">
    <name type="scientific">Aneurinibacillus thermoaerophilus</name>
    <dbReference type="NCBI Taxonomy" id="143495"/>
    <lineage>
        <taxon>Bacteria</taxon>
        <taxon>Bacillati</taxon>
        <taxon>Bacillota</taxon>
        <taxon>Bacilli</taxon>
        <taxon>Bacillales</taxon>
        <taxon>Paenibacillaceae</taxon>
        <taxon>Aneurinibacillus group</taxon>
        <taxon>Aneurinibacillus</taxon>
    </lineage>
</organism>
<evidence type="ECO:0008006" key="3">
    <source>
        <dbReference type="Google" id="ProtNLM"/>
    </source>
</evidence>
<dbReference type="GeneID" id="97141942"/>
<reference evidence="1 2" key="1">
    <citation type="submission" date="2021-08" db="EMBL/GenBank/DDBJ databases">
        <title>Complete genome sequence of the strain Aneurinibacillus thermoaerophilus CCM 8960.</title>
        <authorList>
            <person name="Musilova J."/>
            <person name="Kourilova X."/>
            <person name="Pernicova I."/>
            <person name="Bezdicek M."/>
            <person name="Lengerova M."/>
            <person name="Obruca S."/>
            <person name="Sedlar K."/>
        </authorList>
    </citation>
    <scope>NUCLEOTIDE SEQUENCE [LARGE SCALE GENOMIC DNA]</scope>
    <source>
        <strain evidence="1 2">CCM 8960</strain>
    </source>
</reference>